<dbReference type="Proteomes" id="UP000195696">
    <property type="component" value="Unassembled WGS sequence"/>
</dbReference>
<protein>
    <submittedName>
        <fullName evidence="1">Uncharacterized protein</fullName>
    </submittedName>
</protein>
<dbReference type="EMBL" id="FMAK01000052">
    <property type="protein sequence ID" value="SCB70442.1"/>
    <property type="molecule type" value="Genomic_DNA"/>
</dbReference>
<name>A0A1G4EWQ7_BACMY</name>
<dbReference type="AlphaFoldDB" id="A0A1G4EWQ7"/>
<evidence type="ECO:0000313" key="1">
    <source>
        <dbReference type="EMBL" id="SCB70442.1"/>
    </source>
</evidence>
<accession>A0A1G4EWQ7</accession>
<reference evidence="1 2" key="1">
    <citation type="submission" date="2016-08" db="EMBL/GenBank/DDBJ databases">
        <authorList>
            <person name="Seilhamer J.J."/>
        </authorList>
    </citation>
    <scope>NUCLEOTIDE SEQUENCE [LARGE SCALE GENOMIC DNA]</scope>
    <source>
        <strain evidence="1 2">SDA_GO95</strain>
    </source>
</reference>
<sequence>MINEELNALANAAKTDNAKMWEVKAHYMGYRQHFGKKPR</sequence>
<proteinExistence type="predicted"/>
<organism evidence="1 2">
    <name type="scientific">Bacillus mycoides</name>
    <dbReference type="NCBI Taxonomy" id="1405"/>
    <lineage>
        <taxon>Bacteria</taxon>
        <taxon>Bacillati</taxon>
        <taxon>Bacillota</taxon>
        <taxon>Bacilli</taxon>
        <taxon>Bacillales</taxon>
        <taxon>Bacillaceae</taxon>
        <taxon>Bacillus</taxon>
        <taxon>Bacillus cereus group</taxon>
    </lineage>
</organism>
<evidence type="ECO:0000313" key="2">
    <source>
        <dbReference type="Proteomes" id="UP000195696"/>
    </source>
</evidence>
<gene>
    <name evidence="1" type="ORF">BWGO95_04612</name>
</gene>